<dbReference type="PANTHER" id="PTHR33295:SF18">
    <property type="entry name" value="AAA+ ATPASE DOMAIN-CONTAINING PROTEIN"/>
    <property type="match status" value="1"/>
</dbReference>
<organism evidence="3 4">
    <name type="scientific">Candidatus Gottesmanbacteria bacterium RIFCSPLOWO2_01_FULL_48_11</name>
    <dbReference type="NCBI Taxonomy" id="1798395"/>
    <lineage>
        <taxon>Bacteria</taxon>
        <taxon>Candidatus Gottesmaniibacteriota</taxon>
    </lineage>
</organism>
<dbReference type="Proteomes" id="UP000178305">
    <property type="component" value="Unassembled WGS sequence"/>
</dbReference>
<gene>
    <name evidence="3" type="ORF">A3A64_00755</name>
</gene>
<reference evidence="3 4" key="1">
    <citation type="journal article" date="2016" name="Nat. Commun.">
        <title>Thousands of microbial genomes shed light on interconnected biogeochemical processes in an aquifer system.</title>
        <authorList>
            <person name="Anantharaman K."/>
            <person name="Brown C.T."/>
            <person name="Hug L.A."/>
            <person name="Sharon I."/>
            <person name="Castelle C.J."/>
            <person name="Probst A.J."/>
            <person name="Thomas B.C."/>
            <person name="Singh A."/>
            <person name="Wilkins M.J."/>
            <person name="Karaoz U."/>
            <person name="Brodie E.L."/>
            <person name="Williams K.H."/>
            <person name="Hubbard S.S."/>
            <person name="Banfield J.F."/>
        </authorList>
    </citation>
    <scope>NUCLEOTIDE SEQUENCE [LARGE SCALE GENOMIC DNA]</scope>
</reference>
<accession>A0A1F6AV14</accession>
<dbReference type="Pfam" id="PF13173">
    <property type="entry name" value="AAA_14"/>
    <property type="match status" value="1"/>
</dbReference>
<dbReference type="SUPFAM" id="SSF52540">
    <property type="entry name" value="P-loop containing nucleoside triphosphate hydrolases"/>
    <property type="match status" value="1"/>
</dbReference>
<dbReference type="Pfam" id="PF13635">
    <property type="entry name" value="DUF4143"/>
    <property type="match status" value="1"/>
</dbReference>
<sequence length="430" mass="50366">MISLQKLQQAMLESREFGSITPVERREYLSWLEKSTDNKLIKAVVGFRRSGKSFLLKILTKSLLKKGVPISNIFYLNFENDLLNNIKTAQSLRNVWEVYLREIADLDHPIYIIWDEIQLILGWEKLIRSLFEQGKYNIFISGSNSNLLSGELSSSLSGRSLTLEIKPFSFLEYLDYLKIDRDSYYSQKQKIDQAFSVYLQSGGIAEQFNLDEEFLLNYQSGLVQKIILDDIIKRYSIDNVNVLKQVFEFISGNITSTISLRKIVNRLNEQGVKVSTSTIDNYINYWQTSYAIEKLNKFDYRLSRVFNRTSKYYVIDNLLIKGREESDEKRLENLVYIELTRRHGRENVYFGQDPNGYEIDFVVKKEEKFMFFQICIELNDKNAKREFGNLELISKYIKGQGIVLFLDDVRSNSDSRLCTPVIEWLLANIY</sequence>
<feature type="domain" description="DUF4143" evidence="2">
    <location>
        <begin position="229"/>
        <end position="374"/>
    </location>
</feature>
<evidence type="ECO:0000259" key="2">
    <source>
        <dbReference type="Pfam" id="PF13635"/>
    </source>
</evidence>
<evidence type="ECO:0000259" key="1">
    <source>
        <dbReference type="Pfam" id="PF13173"/>
    </source>
</evidence>
<feature type="domain" description="AAA" evidence="1">
    <location>
        <begin position="40"/>
        <end position="174"/>
    </location>
</feature>
<dbReference type="InterPro" id="IPR025420">
    <property type="entry name" value="DUF4143"/>
</dbReference>
<dbReference type="InterPro" id="IPR041682">
    <property type="entry name" value="AAA_14"/>
</dbReference>
<proteinExistence type="predicted"/>
<dbReference type="EMBL" id="MFJY01000002">
    <property type="protein sequence ID" value="OGG28478.1"/>
    <property type="molecule type" value="Genomic_DNA"/>
</dbReference>
<protein>
    <submittedName>
        <fullName evidence="3">Uncharacterized protein</fullName>
    </submittedName>
</protein>
<dbReference type="PANTHER" id="PTHR33295">
    <property type="entry name" value="ATPASE"/>
    <property type="match status" value="1"/>
</dbReference>
<evidence type="ECO:0000313" key="3">
    <source>
        <dbReference type="EMBL" id="OGG28478.1"/>
    </source>
</evidence>
<dbReference type="InterPro" id="IPR027417">
    <property type="entry name" value="P-loop_NTPase"/>
</dbReference>
<name>A0A1F6AV14_9BACT</name>
<evidence type="ECO:0000313" key="4">
    <source>
        <dbReference type="Proteomes" id="UP000178305"/>
    </source>
</evidence>
<comment type="caution">
    <text evidence="3">The sequence shown here is derived from an EMBL/GenBank/DDBJ whole genome shotgun (WGS) entry which is preliminary data.</text>
</comment>
<dbReference type="AlphaFoldDB" id="A0A1F6AV14"/>